<comment type="caution">
    <text evidence="4">The sequence shown here is derived from an EMBL/GenBank/DDBJ whole genome shotgun (WGS) entry which is preliminary data.</text>
</comment>
<dbReference type="Proteomes" id="UP000020773">
    <property type="component" value="Unassembled WGS sequence"/>
</dbReference>
<dbReference type="PROSITE" id="PS51257">
    <property type="entry name" value="PROKAR_LIPOPROTEIN"/>
    <property type="match status" value="1"/>
</dbReference>
<dbReference type="InterPro" id="IPR011467">
    <property type="entry name" value="DUF1573"/>
</dbReference>
<evidence type="ECO:0000313" key="1">
    <source>
        <dbReference type="EMBL" id="EXY92911.1"/>
    </source>
</evidence>
<dbReference type="AlphaFoldDB" id="A0A015U8L1"/>
<dbReference type="GeneID" id="60367347"/>
<evidence type="ECO:0008006" key="6">
    <source>
        <dbReference type="Google" id="ProtNLM"/>
    </source>
</evidence>
<dbReference type="Gene3D" id="3.40.30.10">
    <property type="entry name" value="Glutaredoxin"/>
    <property type="match status" value="1"/>
</dbReference>
<dbReference type="PANTHER" id="PTHR37833">
    <property type="entry name" value="LIPOPROTEIN-RELATED"/>
    <property type="match status" value="1"/>
</dbReference>
<gene>
    <name evidence="4" type="ORF">M125_0115</name>
    <name evidence="3" type="ORF">M125_0123</name>
    <name evidence="2" type="ORF">M125_0215</name>
    <name evidence="1" type="ORF">M125_0302</name>
</gene>
<sequence length="289" mass="33113">MKNLILVLGCFFFLISCQQTEKEKLEELVKNWNGKEVLFPTNPSFTLYGKTPVDFKIPVSDYKIVTYVDSLGCSSCKLQLPKWKEFMKYADSIVGYQIPVLFFLHPANVREMRSVLKQNRFDYPVCMDTEDTFNKVNKFPSQLNFQTFLLDKNNHVIAIGNPVHNYDVRELYIHLISGGIDGDSLSNMRTVIKIEEDMVDLGSFDWRREQHITFEIHNIGNNNLVVYDNKTSCGCTSVEYSKEPVQPGKSLAVKVTYKADHPEHFNKTIILYCNASASPLELKITGNAK</sequence>
<organism evidence="4 5">
    <name type="scientific">Bacteroides fragilis str. 3998T(B)3</name>
    <dbReference type="NCBI Taxonomy" id="1339316"/>
    <lineage>
        <taxon>Bacteria</taxon>
        <taxon>Pseudomonadati</taxon>
        <taxon>Bacteroidota</taxon>
        <taxon>Bacteroidia</taxon>
        <taxon>Bacteroidales</taxon>
        <taxon>Bacteroidaceae</taxon>
        <taxon>Bacteroides</taxon>
    </lineage>
</organism>
<name>A0A015U8L1_BACFG</name>
<dbReference type="SUPFAM" id="SSF52833">
    <property type="entry name" value="Thioredoxin-like"/>
    <property type="match status" value="1"/>
</dbReference>
<accession>A0A015U8L1</accession>
<evidence type="ECO:0000313" key="4">
    <source>
        <dbReference type="EMBL" id="EXY93159.1"/>
    </source>
</evidence>
<dbReference type="EMBL" id="JGDB01000009">
    <property type="protein sequence ID" value="EXY92911.1"/>
    <property type="molecule type" value="Genomic_DNA"/>
</dbReference>
<dbReference type="EMBL" id="JGDB01000006">
    <property type="protein sequence ID" value="EXY93093.1"/>
    <property type="molecule type" value="Genomic_DNA"/>
</dbReference>
<dbReference type="InterPro" id="IPR013783">
    <property type="entry name" value="Ig-like_fold"/>
</dbReference>
<evidence type="ECO:0000313" key="2">
    <source>
        <dbReference type="EMBL" id="EXY92983.1"/>
    </source>
</evidence>
<reference evidence="4 5" key="1">
    <citation type="submission" date="2014-02" db="EMBL/GenBank/DDBJ databases">
        <authorList>
            <person name="Sears C."/>
            <person name="Carroll K."/>
            <person name="Sack B.R."/>
            <person name="Qadri F."/>
            <person name="Myers L.L."/>
            <person name="Chung G.-T."/>
            <person name="Escheverria P."/>
            <person name="Fraser C.M."/>
            <person name="Sadzewicz L."/>
            <person name="Shefchek K.A."/>
            <person name="Tallon L."/>
            <person name="Das S.P."/>
            <person name="Daugherty S."/>
            <person name="Mongodin E.F."/>
        </authorList>
    </citation>
    <scope>NUCLEOTIDE SEQUENCE [LARGE SCALE GENOMIC DNA]</scope>
    <source>
        <strain evidence="4">3998T</strain>
        <strain evidence="5">3998T(B)3</strain>
    </source>
</reference>
<proteinExistence type="predicted"/>
<evidence type="ECO:0000313" key="3">
    <source>
        <dbReference type="EMBL" id="EXY93093.1"/>
    </source>
</evidence>
<dbReference type="Gene3D" id="2.60.40.10">
    <property type="entry name" value="Immunoglobulins"/>
    <property type="match status" value="1"/>
</dbReference>
<dbReference type="EMBL" id="JGDB01000004">
    <property type="protein sequence ID" value="EXY93159.1"/>
    <property type="molecule type" value="Genomic_DNA"/>
</dbReference>
<dbReference type="EMBL" id="JGDB01000008">
    <property type="protein sequence ID" value="EXY92983.1"/>
    <property type="molecule type" value="Genomic_DNA"/>
</dbReference>
<dbReference type="InterPro" id="IPR036249">
    <property type="entry name" value="Thioredoxin-like_sf"/>
</dbReference>
<protein>
    <recommendedName>
        <fullName evidence="6">DUF1573 domain-containing protein</fullName>
    </recommendedName>
</protein>
<dbReference type="RefSeq" id="WP_005799326.1">
    <property type="nucleotide sequence ID" value="NZ_JGDB01000004.1"/>
</dbReference>
<dbReference type="Pfam" id="PF07610">
    <property type="entry name" value="DUF1573"/>
    <property type="match status" value="1"/>
</dbReference>
<evidence type="ECO:0000313" key="5">
    <source>
        <dbReference type="Proteomes" id="UP000020773"/>
    </source>
</evidence>
<dbReference type="PANTHER" id="PTHR37833:SF1">
    <property type="entry name" value="SIGNAL PEPTIDE PROTEIN"/>
    <property type="match status" value="1"/>
</dbReference>
<dbReference type="PATRIC" id="fig|1339316.3.peg.116"/>